<dbReference type="EMBL" id="CAKXAJ010024672">
    <property type="protein sequence ID" value="CAH2229047.1"/>
    <property type="molecule type" value="Genomic_DNA"/>
</dbReference>
<keyword evidence="3" id="KW-0472">Membrane</keyword>
<dbReference type="GO" id="GO:0019901">
    <property type="term" value="F:protein kinase binding"/>
    <property type="evidence" value="ECO:0007669"/>
    <property type="project" value="TreeGrafter"/>
</dbReference>
<organism evidence="6 7">
    <name type="scientific">Pararge aegeria aegeria</name>
    <dbReference type="NCBI Taxonomy" id="348720"/>
    <lineage>
        <taxon>Eukaryota</taxon>
        <taxon>Metazoa</taxon>
        <taxon>Ecdysozoa</taxon>
        <taxon>Arthropoda</taxon>
        <taxon>Hexapoda</taxon>
        <taxon>Insecta</taxon>
        <taxon>Pterygota</taxon>
        <taxon>Neoptera</taxon>
        <taxon>Endopterygota</taxon>
        <taxon>Lepidoptera</taxon>
        <taxon>Glossata</taxon>
        <taxon>Ditrysia</taxon>
        <taxon>Papilionoidea</taxon>
        <taxon>Nymphalidae</taxon>
        <taxon>Satyrinae</taxon>
        <taxon>Satyrini</taxon>
        <taxon>Parargina</taxon>
        <taxon>Pararge</taxon>
    </lineage>
</organism>
<keyword evidence="2 4" id="KW-0728">SH3 domain</keyword>
<dbReference type="Proteomes" id="UP000838756">
    <property type="component" value="Unassembled WGS sequence"/>
</dbReference>
<dbReference type="GO" id="GO:0016323">
    <property type="term" value="C:basolateral plasma membrane"/>
    <property type="evidence" value="ECO:0007669"/>
    <property type="project" value="TreeGrafter"/>
</dbReference>
<reference evidence="6" key="1">
    <citation type="submission" date="2022-03" db="EMBL/GenBank/DDBJ databases">
        <authorList>
            <person name="Lindestad O."/>
        </authorList>
    </citation>
    <scope>NUCLEOTIDE SEQUENCE</scope>
</reference>
<keyword evidence="7" id="KW-1185">Reference proteome</keyword>
<dbReference type="OrthoDB" id="78824at2759"/>
<evidence type="ECO:0000313" key="7">
    <source>
        <dbReference type="Proteomes" id="UP000838756"/>
    </source>
</evidence>
<dbReference type="PROSITE" id="PS50002">
    <property type="entry name" value="SH3"/>
    <property type="match status" value="1"/>
</dbReference>
<evidence type="ECO:0000256" key="2">
    <source>
        <dbReference type="ARBA" id="ARBA00022443"/>
    </source>
</evidence>
<protein>
    <submittedName>
        <fullName evidence="6">Jg17289 protein</fullName>
    </submittedName>
</protein>
<dbReference type="GO" id="GO:0043005">
    <property type="term" value="C:neuron projection"/>
    <property type="evidence" value="ECO:0007669"/>
    <property type="project" value="TreeGrafter"/>
</dbReference>
<evidence type="ECO:0000256" key="1">
    <source>
        <dbReference type="ARBA" id="ARBA00004370"/>
    </source>
</evidence>
<dbReference type="GO" id="GO:0043113">
    <property type="term" value="P:receptor clustering"/>
    <property type="evidence" value="ECO:0007669"/>
    <property type="project" value="TreeGrafter"/>
</dbReference>
<dbReference type="InterPro" id="IPR001452">
    <property type="entry name" value="SH3_domain"/>
</dbReference>
<dbReference type="GO" id="GO:0099072">
    <property type="term" value="P:regulation of postsynaptic membrane neurotransmitter receptor levels"/>
    <property type="evidence" value="ECO:0007669"/>
    <property type="project" value="TreeGrafter"/>
</dbReference>
<dbReference type="GO" id="GO:0098839">
    <property type="term" value="C:postsynaptic density membrane"/>
    <property type="evidence" value="ECO:0007669"/>
    <property type="project" value="TreeGrafter"/>
</dbReference>
<dbReference type="AlphaFoldDB" id="A0A8S4R1H5"/>
<proteinExistence type="predicted"/>
<evidence type="ECO:0000313" key="6">
    <source>
        <dbReference type="EMBL" id="CAH2229047.1"/>
    </source>
</evidence>
<dbReference type="GO" id="GO:0045197">
    <property type="term" value="P:establishment or maintenance of epithelial cell apical/basal polarity"/>
    <property type="evidence" value="ECO:0007669"/>
    <property type="project" value="TreeGrafter"/>
</dbReference>
<evidence type="ECO:0000256" key="4">
    <source>
        <dbReference type="PROSITE-ProRule" id="PRU00192"/>
    </source>
</evidence>
<dbReference type="Pfam" id="PF00018">
    <property type="entry name" value="SH3_1"/>
    <property type="match status" value="1"/>
</dbReference>
<evidence type="ECO:0000256" key="3">
    <source>
        <dbReference type="ARBA" id="ARBA00023136"/>
    </source>
</evidence>
<comment type="subcellular location">
    <subcellularLocation>
        <location evidence="1">Membrane</location>
    </subcellularLocation>
</comment>
<gene>
    <name evidence="6" type="primary">jg17289</name>
    <name evidence="6" type="ORF">PAEG_LOCUS8547</name>
</gene>
<dbReference type="CDD" id="cd11861">
    <property type="entry name" value="SH3_DLG-like"/>
    <property type="match status" value="1"/>
</dbReference>
<name>A0A8S4R1H5_9NEOP</name>
<feature type="domain" description="SH3" evidence="5">
    <location>
        <begin position="62"/>
        <end position="138"/>
    </location>
</feature>
<sequence>MRPITSDHLTDPSIITGNTHCSLGTGQNVKLTVVYRPHEYNKFEARINELKQHHTLLRTSQKRSLYVRALFDYDPIRDDGLPSRGLPFRYGDILLVTNASDDEWWQARYVIVTSTTSCKVEPLGTYLKQSSHVSPTRGLQSQFYCNE</sequence>
<dbReference type="Gene3D" id="2.30.30.40">
    <property type="entry name" value="SH3 Domains"/>
    <property type="match status" value="1"/>
</dbReference>
<dbReference type="SUPFAM" id="SSF50044">
    <property type="entry name" value="SH3-domain"/>
    <property type="match status" value="1"/>
</dbReference>
<dbReference type="InterPro" id="IPR050614">
    <property type="entry name" value="Synaptic_Scaffolding_LAP-MAGUK"/>
</dbReference>
<dbReference type="InterPro" id="IPR036028">
    <property type="entry name" value="SH3-like_dom_sf"/>
</dbReference>
<dbReference type="GO" id="GO:0007268">
    <property type="term" value="P:chemical synaptic transmission"/>
    <property type="evidence" value="ECO:0007669"/>
    <property type="project" value="TreeGrafter"/>
</dbReference>
<dbReference type="PANTHER" id="PTHR23119">
    <property type="entry name" value="DISCS LARGE"/>
    <property type="match status" value="1"/>
</dbReference>
<dbReference type="GO" id="GO:0031594">
    <property type="term" value="C:neuromuscular junction"/>
    <property type="evidence" value="ECO:0007669"/>
    <property type="project" value="TreeGrafter"/>
</dbReference>
<dbReference type="GO" id="GO:0097120">
    <property type="term" value="P:receptor localization to synapse"/>
    <property type="evidence" value="ECO:0007669"/>
    <property type="project" value="TreeGrafter"/>
</dbReference>
<accession>A0A8S4R1H5</accession>
<comment type="caution">
    <text evidence="6">The sequence shown here is derived from an EMBL/GenBank/DDBJ whole genome shotgun (WGS) entry which is preliminary data.</text>
</comment>
<evidence type="ECO:0000259" key="5">
    <source>
        <dbReference type="PROSITE" id="PS50002"/>
    </source>
</evidence>
<dbReference type="PANTHER" id="PTHR23119:SF51">
    <property type="entry name" value="DISKS LARGE 1 TUMOR SUPPRESSOR PROTEIN"/>
    <property type="match status" value="1"/>
</dbReference>
<dbReference type="GO" id="GO:0098609">
    <property type="term" value="P:cell-cell adhesion"/>
    <property type="evidence" value="ECO:0007669"/>
    <property type="project" value="TreeGrafter"/>
</dbReference>